<keyword evidence="2" id="KW-0479">Metal-binding</keyword>
<dbReference type="PANTHER" id="PTHR46491">
    <property type="entry name" value="CDGSH IRON SULFUR DOMAIN PROTEIN HOMOLOG"/>
    <property type="match status" value="1"/>
</dbReference>
<evidence type="ECO:0000259" key="6">
    <source>
        <dbReference type="SMART" id="SM00704"/>
    </source>
</evidence>
<gene>
    <name evidence="7" type="ORF">D915_008543</name>
</gene>
<dbReference type="Pfam" id="PF09360">
    <property type="entry name" value="zf-CDGSH"/>
    <property type="match status" value="2"/>
</dbReference>
<dbReference type="GO" id="GO:0005739">
    <property type="term" value="C:mitochondrion"/>
    <property type="evidence" value="ECO:0007669"/>
    <property type="project" value="TreeGrafter"/>
</dbReference>
<keyword evidence="8" id="KW-1185">Reference proteome</keyword>
<dbReference type="AlphaFoldDB" id="A0A4E0R038"/>
<feature type="domain" description="Iron-binding zinc finger CDGSH type" evidence="6">
    <location>
        <begin position="107"/>
        <end position="144"/>
    </location>
</feature>
<proteinExistence type="predicted"/>
<dbReference type="SMART" id="SM00704">
    <property type="entry name" value="ZnF_CDGSH"/>
    <property type="match status" value="2"/>
</dbReference>
<dbReference type="InterPro" id="IPR042216">
    <property type="entry name" value="MitoNEET_CISD"/>
</dbReference>
<keyword evidence="1" id="KW-0001">2Fe-2S</keyword>
<comment type="caution">
    <text evidence="7">The sequence shown here is derived from an EMBL/GenBank/DDBJ whole genome shotgun (WGS) entry which is preliminary data.</text>
</comment>
<keyword evidence="3" id="KW-0408">Iron</keyword>
<name>A0A4E0R038_FASHE</name>
<evidence type="ECO:0000313" key="8">
    <source>
        <dbReference type="Proteomes" id="UP000230066"/>
    </source>
</evidence>
<protein>
    <submittedName>
        <fullName evidence="7">CDGSH iron-sulfur domain-containing protein 3 mitochondrial</fullName>
    </submittedName>
</protein>
<evidence type="ECO:0000256" key="5">
    <source>
        <dbReference type="ARBA" id="ARBA00034078"/>
    </source>
</evidence>
<reference evidence="7" key="1">
    <citation type="submission" date="2019-03" db="EMBL/GenBank/DDBJ databases">
        <title>Improved annotation for the trematode Fasciola hepatica.</title>
        <authorList>
            <person name="Choi Y.-J."/>
            <person name="Martin J."/>
            <person name="Mitreva M."/>
        </authorList>
    </citation>
    <scope>NUCLEOTIDE SEQUENCE [LARGE SCALE GENOMIC DNA]</scope>
</reference>
<dbReference type="EMBL" id="JXXN02004181">
    <property type="protein sequence ID" value="THD20805.1"/>
    <property type="molecule type" value="Genomic_DNA"/>
</dbReference>
<dbReference type="Gene3D" id="3.40.5.90">
    <property type="entry name" value="CDGSH iron-sulfur domain, mitoNEET-type"/>
    <property type="match status" value="2"/>
</dbReference>
<feature type="domain" description="Iron-binding zinc finger CDGSH type" evidence="6">
    <location>
        <begin position="65"/>
        <end position="103"/>
    </location>
</feature>
<organism evidence="7 8">
    <name type="scientific">Fasciola hepatica</name>
    <name type="common">Liver fluke</name>
    <dbReference type="NCBI Taxonomy" id="6192"/>
    <lineage>
        <taxon>Eukaryota</taxon>
        <taxon>Metazoa</taxon>
        <taxon>Spiralia</taxon>
        <taxon>Lophotrochozoa</taxon>
        <taxon>Platyhelminthes</taxon>
        <taxon>Trematoda</taxon>
        <taxon>Digenea</taxon>
        <taxon>Plagiorchiida</taxon>
        <taxon>Echinostomata</taxon>
        <taxon>Echinostomatoidea</taxon>
        <taxon>Fasciolidae</taxon>
        <taxon>Fasciola</taxon>
    </lineage>
</organism>
<evidence type="ECO:0000256" key="4">
    <source>
        <dbReference type="ARBA" id="ARBA00023014"/>
    </source>
</evidence>
<evidence type="ECO:0000256" key="3">
    <source>
        <dbReference type="ARBA" id="ARBA00023004"/>
    </source>
</evidence>
<dbReference type="PANTHER" id="PTHR46491:SF3">
    <property type="entry name" value="CDGSH IRON-SULFUR DOMAIN-CONTAINING PROTEIN 3, MITOCHONDRIAL"/>
    <property type="match status" value="1"/>
</dbReference>
<keyword evidence="4" id="KW-0411">Iron-sulfur</keyword>
<accession>A0A4E0R038</accession>
<evidence type="ECO:0000313" key="7">
    <source>
        <dbReference type="EMBL" id="THD20805.1"/>
    </source>
</evidence>
<dbReference type="InterPro" id="IPR052950">
    <property type="entry name" value="CISD"/>
</dbReference>
<sequence>MLRTASYAVVVCNALEETVIPIFSDWFFMLSSTRGPLLLYSRTLIKPKHSNCSSAKKPQPFVAEYQPIKFDSLETGKKYYWCTCGLSLTQPWCDGSHKPTQFKPLEWTVPERNVRKTGHVSICLCKYSSNPPYCDGTHRKLEDRLKVESIHCNCGEDTWSLNSSDPTKIQLPDGGRIYCTTCGQTRVGVERHTP</sequence>
<comment type="cofactor">
    <cofactor evidence="5">
        <name>[2Fe-2S] cluster</name>
        <dbReference type="ChEBI" id="CHEBI:190135"/>
    </cofactor>
</comment>
<dbReference type="GO" id="GO:0046872">
    <property type="term" value="F:metal ion binding"/>
    <property type="evidence" value="ECO:0007669"/>
    <property type="project" value="UniProtKB-KW"/>
</dbReference>
<evidence type="ECO:0000256" key="2">
    <source>
        <dbReference type="ARBA" id="ARBA00022723"/>
    </source>
</evidence>
<evidence type="ECO:0000256" key="1">
    <source>
        <dbReference type="ARBA" id="ARBA00022714"/>
    </source>
</evidence>
<dbReference type="Proteomes" id="UP000230066">
    <property type="component" value="Unassembled WGS sequence"/>
</dbReference>
<dbReference type="GO" id="GO:0051537">
    <property type="term" value="F:2 iron, 2 sulfur cluster binding"/>
    <property type="evidence" value="ECO:0007669"/>
    <property type="project" value="UniProtKB-KW"/>
</dbReference>
<dbReference type="InterPro" id="IPR018967">
    <property type="entry name" value="FeS-contain_CDGSH-typ"/>
</dbReference>